<feature type="region of interest" description="Disordered" evidence="1">
    <location>
        <begin position="1"/>
        <end position="35"/>
    </location>
</feature>
<reference evidence="2" key="1">
    <citation type="submission" date="2021-04" db="EMBL/GenBank/DDBJ databases">
        <title>Genome based classification of Actinospica acidithermotolerans sp. nov., an actinobacterium isolated from an Indonesian hot spring.</title>
        <authorList>
            <person name="Kusuma A.B."/>
            <person name="Putra K.E."/>
            <person name="Nafisah S."/>
            <person name="Loh J."/>
            <person name="Nouioui I."/>
            <person name="Goodfellow M."/>
        </authorList>
    </citation>
    <scope>NUCLEOTIDE SEQUENCE</scope>
    <source>
        <strain evidence="2">CSCA 57</strain>
    </source>
</reference>
<feature type="compositionally biased region" description="Low complexity" evidence="1">
    <location>
        <begin position="51"/>
        <end position="60"/>
    </location>
</feature>
<keyword evidence="3" id="KW-1185">Reference proteome</keyword>
<organism evidence="2 3">
    <name type="scientific">Actinospica durhamensis</name>
    <dbReference type="NCBI Taxonomy" id="1508375"/>
    <lineage>
        <taxon>Bacteria</taxon>
        <taxon>Bacillati</taxon>
        <taxon>Actinomycetota</taxon>
        <taxon>Actinomycetes</taxon>
        <taxon>Catenulisporales</taxon>
        <taxon>Actinospicaceae</taxon>
        <taxon>Actinospica</taxon>
    </lineage>
</organism>
<comment type="caution">
    <text evidence="2">The sequence shown here is derived from an EMBL/GenBank/DDBJ whole genome shotgun (WGS) entry which is preliminary data.</text>
</comment>
<proteinExistence type="predicted"/>
<feature type="compositionally biased region" description="Basic and acidic residues" evidence="1">
    <location>
        <begin position="7"/>
        <end position="25"/>
    </location>
</feature>
<dbReference type="Proteomes" id="UP000675781">
    <property type="component" value="Unassembled WGS sequence"/>
</dbReference>
<feature type="region of interest" description="Disordered" evidence="1">
    <location>
        <begin position="49"/>
        <end position="68"/>
    </location>
</feature>
<gene>
    <name evidence="2" type="ORF">KDL01_06760</name>
</gene>
<dbReference type="RefSeq" id="WP_212527479.1">
    <property type="nucleotide sequence ID" value="NZ_JAGSOG010000019.1"/>
</dbReference>
<dbReference type="EMBL" id="JAGSOG010000019">
    <property type="protein sequence ID" value="MBR7832955.1"/>
    <property type="molecule type" value="Genomic_DNA"/>
</dbReference>
<accession>A0A941EI17</accession>
<dbReference type="AlphaFoldDB" id="A0A941EI17"/>
<evidence type="ECO:0008006" key="4">
    <source>
        <dbReference type="Google" id="ProtNLM"/>
    </source>
</evidence>
<evidence type="ECO:0000313" key="2">
    <source>
        <dbReference type="EMBL" id="MBR7832955.1"/>
    </source>
</evidence>
<evidence type="ECO:0000256" key="1">
    <source>
        <dbReference type="SAM" id="MobiDB-lite"/>
    </source>
</evidence>
<protein>
    <recommendedName>
        <fullName evidence="4">Lasso RiPP family leader peptide-containing protein</fullName>
    </recommendedName>
</protein>
<name>A0A941EI17_9ACTN</name>
<evidence type="ECO:0000313" key="3">
    <source>
        <dbReference type="Proteomes" id="UP000675781"/>
    </source>
</evidence>
<sequence length="68" mass="7011">MTGHPEVAGEARPVDSRGGRAERGGNEGGAAAAPAYCRPRLFHVGSVVEATRGSSSSGTSDANSQYYW</sequence>